<comment type="caution">
    <text evidence="3">The sequence shown here is derived from an EMBL/GenBank/DDBJ whole genome shotgun (WGS) entry which is preliminary data.</text>
</comment>
<dbReference type="eggNOG" id="ENOG5033C4E">
    <property type="taxonomic scope" value="Bacteria"/>
</dbReference>
<proteinExistence type="predicted"/>
<dbReference type="STRING" id="1385520.N802_07745"/>
<name>A0A0A0JD50_9MICO</name>
<evidence type="ECO:0000313" key="4">
    <source>
        <dbReference type="Proteomes" id="UP000030002"/>
    </source>
</evidence>
<reference evidence="3 4" key="1">
    <citation type="submission" date="2013-08" db="EMBL/GenBank/DDBJ databases">
        <title>The genome sequence of Knoellia sinensis.</title>
        <authorList>
            <person name="Zhu W."/>
            <person name="Wang G."/>
        </authorList>
    </citation>
    <scope>NUCLEOTIDE SEQUENCE [LARGE SCALE GENOMIC DNA]</scope>
    <source>
        <strain evidence="3 4">KCTC 19936</strain>
    </source>
</reference>
<keyword evidence="4" id="KW-1185">Reference proteome</keyword>
<dbReference type="RefSeq" id="WP_035913191.1">
    <property type="nucleotide sequence ID" value="NZ_AVPJ01000003.1"/>
</dbReference>
<sequence length="194" mass="21227">MSTTPESTTDLPASPPRSRYSMGSVPNMVRSLVVIGALMALIFFMTPRVNNLGGPVVDVHGPAVSVAEDSGWPISEAVDLPKEWKTTSARYVRGTDGLMTWHAGYQAPSGNYVAVEQTQDATRAWVEAQINRARRVGEMQAAGITWVKYERGAKVQNSLVDRRTEPGELTTLLTGTATFEEMAFFAEHLEPVTR</sequence>
<keyword evidence="2" id="KW-0472">Membrane</keyword>
<dbReference type="AlphaFoldDB" id="A0A0A0JD50"/>
<feature type="compositionally biased region" description="Polar residues" evidence="1">
    <location>
        <begin position="1"/>
        <end position="11"/>
    </location>
</feature>
<evidence type="ECO:0000256" key="1">
    <source>
        <dbReference type="SAM" id="MobiDB-lite"/>
    </source>
</evidence>
<dbReference type="OrthoDB" id="5146801at2"/>
<accession>A0A0A0JD50</accession>
<organism evidence="3 4">
    <name type="scientific">Knoellia sinensis KCTC 19936</name>
    <dbReference type="NCBI Taxonomy" id="1385520"/>
    <lineage>
        <taxon>Bacteria</taxon>
        <taxon>Bacillati</taxon>
        <taxon>Actinomycetota</taxon>
        <taxon>Actinomycetes</taxon>
        <taxon>Micrococcales</taxon>
        <taxon>Intrasporangiaceae</taxon>
        <taxon>Knoellia</taxon>
    </lineage>
</organism>
<dbReference type="Pfam" id="PF14030">
    <property type="entry name" value="DUF4245"/>
    <property type="match status" value="1"/>
</dbReference>
<feature type="region of interest" description="Disordered" evidence="1">
    <location>
        <begin position="1"/>
        <end position="20"/>
    </location>
</feature>
<evidence type="ECO:0008006" key="5">
    <source>
        <dbReference type="Google" id="ProtNLM"/>
    </source>
</evidence>
<protein>
    <recommendedName>
        <fullName evidence="5">DUF4245 domain-containing protein</fullName>
    </recommendedName>
</protein>
<dbReference type="Proteomes" id="UP000030002">
    <property type="component" value="Unassembled WGS sequence"/>
</dbReference>
<evidence type="ECO:0000313" key="3">
    <source>
        <dbReference type="EMBL" id="KGN33952.1"/>
    </source>
</evidence>
<keyword evidence="2" id="KW-1133">Transmembrane helix</keyword>
<evidence type="ECO:0000256" key="2">
    <source>
        <dbReference type="SAM" id="Phobius"/>
    </source>
</evidence>
<dbReference type="InterPro" id="IPR025339">
    <property type="entry name" value="DUF4245"/>
</dbReference>
<dbReference type="EMBL" id="AVPJ01000003">
    <property type="protein sequence ID" value="KGN33952.1"/>
    <property type="molecule type" value="Genomic_DNA"/>
</dbReference>
<gene>
    <name evidence="3" type="ORF">N802_07745</name>
</gene>
<keyword evidence="2" id="KW-0812">Transmembrane</keyword>
<feature type="transmembrane region" description="Helical" evidence="2">
    <location>
        <begin position="28"/>
        <end position="45"/>
    </location>
</feature>